<proteinExistence type="predicted"/>
<dbReference type="Proteomes" id="UP000805649">
    <property type="component" value="Unassembled WGS sequence"/>
</dbReference>
<reference evidence="1 2" key="1">
    <citation type="journal article" date="2020" name="Phytopathology">
        <title>Genome Sequence Resources of Colletotrichum truncatum, C. plurivorum, C. musicola, and C. sojae: Four Species Pathogenic to Soybean (Glycine max).</title>
        <authorList>
            <person name="Rogerio F."/>
            <person name="Boufleur T.R."/>
            <person name="Ciampi-Guillardi M."/>
            <person name="Sukno S.A."/>
            <person name="Thon M.R."/>
            <person name="Massola Junior N.S."/>
            <person name="Baroncelli R."/>
        </authorList>
    </citation>
    <scope>NUCLEOTIDE SEQUENCE [LARGE SCALE GENOMIC DNA]</scope>
    <source>
        <strain evidence="1 2">CMES1059</strain>
    </source>
</reference>
<comment type="caution">
    <text evidence="1">The sequence shown here is derived from an EMBL/GenBank/DDBJ whole genome shotgun (WGS) entry which is preliminary data.</text>
</comment>
<organism evidence="1 2">
    <name type="scientific">Colletotrichum truncatum</name>
    <name type="common">Anthracnose fungus</name>
    <name type="synonym">Colletotrichum capsici</name>
    <dbReference type="NCBI Taxonomy" id="5467"/>
    <lineage>
        <taxon>Eukaryota</taxon>
        <taxon>Fungi</taxon>
        <taxon>Dikarya</taxon>
        <taxon>Ascomycota</taxon>
        <taxon>Pezizomycotina</taxon>
        <taxon>Sordariomycetes</taxon>
        <taxon>Hypocreomycetidae</taxon>
        <taxon>Glomerellales</taxon>
        <taxon>Glomerellaceae</taxon>
        <taxon>Colletotrichum</taxon>
        <taxon>Colletotrichum truncatum species complex</taxon>
    </lineage>
</organism>
<name>A0ACC3YXG4_COLTU</name>
<protein>
    <submittedName>
        <fullName evidence="1">Uncharacterized protein</fullName>
    </submittedName>
</protein>
<evidence type="ECO:0000313" key="2">
    <source>
        <dbReference type="Proteomes" id="UP000805649"/>
    </source>
</evidence>
<keyword evidence="2" id="KW-1185">Reference proteome</keyword>
<sequence>MQSAILSLAVAANVVAAAGLQPREAVSDAAAFTSAADALISSYIPANEWAALTSAVGSAASAAGVTQDVKDLIYSALKATDAPQWFDGAVPTAYSSQYAALESAIDNLRPTVTVPAPGPVTTVLAVTTTDENGSTIVASVTTTIVPTPTTITTQVVPTPNISVVTGTDSAGNAYTSTIVGTNATESAATTATETVTTGGTATESATVTETGPDATGTEASGTAASGTATGTDAPAQTNAAPTAVANSLAGVAAVVGLVMAL</sequence>
<evidence type="ECO:0000313" key="1">
    <source>
        <dbReference type="EMBL" id="KAL0936620.1"/>
    </source>
</evidence>
<gene>
    <name evidence="1" type="ORF">CTRU02_208835</name>
</gene>
<accession>A0ACC3YXG4</accession>
<dbReference type="EMBL" id="VUJX02000005">
    <property type="protein sequence ID" value="KAL0936620.1"/>
    <property type="molecule type" value="Genomic_DNA"/>
</dbReference>